<name>A0A077M829_9MICO</name>
<dbReference type="Pfam" id="PF06999">
    <property type="entry name" value="Suc_Fer-like"/>
    <property type="match status" value="1"/>
</dbReference>
<dbReference type="RefSeq" id="WP_048543577.1">
    <property type="nucleotide sequence ID" value="NZ_HF571038.1"/>
</dbReference>
<dbReference type="Proteomes" id="UP000035720">
    <property type="component" value="Unassembled WGS sequence"/>
</dbReference>
<reference evidence="2 3" key="1">
    <citation type="journal article" date="2013" name="ISME J.">
        <title>A metabolic model for members of the genus Tetrasphaera involved in enhanced biological phosphorus removal.</title>
        <authorList>
            <person name="Kristiansen R."/>
            <person name="Nguyen H.T.T."/>
            <person name="Saunders A.M."/>
            <person name="Nielsen J.L."/>
            <person name="Wimmer R."/>
            <person name="Le V.Q."/>
            <person name="McIlroy S.J."/>
            <person name="Petrovski S."/>
            <person name="Seviour R.J."/>
            <person name="Calteau A."/>
            <person name="Nielsen K.L."/>
            <person name="Nielsen P.H."/>
        </authorList>
    </citation>
    <scope>NUCLEOTIDE SEQUENCE [LARGE SCALE GENOMIC DNA]</scope>
    <source>
        <strain evidence="2 3">Ben 74</strain>
    </source>
</reference>
<dbReference type="Gene3D" id="3.40.30.10">
    <property type="entry name" value="Glutaredoxin"/>
    <property type="match status" value="1"/>
</dbReference>
<dbReference type="STRING" id="1193518.BN13_20061"/>
<evidence type="ECO:0000256" key="1">
    <source>
        <dbReference type="SAM" id="MobiDB-lite"/>
    </source>
</evidence>
<dbReference type="InterPro" id="IPR009737">
    <property type="entry name" value="Aim32/Apd1-like"/>
</dbReference>
<comment type="caution">
    <text evidence="2">The sequence shown here is derived from an EMBL/GenBank/DDBJ whole genome shotgun (WGS) entry which is preliminary data.</text>
</comment>
<dbReference type="SUPFAM" id="SSF52833">
    <property type="entry name" value="Thioredoxin-like"/>
    <property type="match status" value="1"/>
</dbReference>
<dbReference type="OrthoDB" id="3399139at2"/>
<dbReference type="AlphaFoldDB" id="A0A077M829"/>
<gene>
    <name evidence="2" type="ORF">BN13_20061</name>
</gene>
<evidence type="ECO:0000313" key="3">
    <source>
        <dbReference type="Proteomes" id="UP000035720"/>
    </source>
</evidence>
<organism evidence="2 3">
    <name type="scientific">Nostocoides jenkinsii Ben 74</name>
    <dbReference type="NCBI Taxonomy" id="1193518"/>
    <lineage>
        <taxon>Bacteria</taxon>
        <taxon>Bacillati</taxon>
        <taxon>Actinomycetota</taxon>
        <taxon>Actinomycetes</taxon>
        <taxon>Micrococcales</taxon>
        <taxon>Intrasporangiaceae</taxon>
        <taxon>Nostocoides</taxon>
    </lineage>
</organism>
<sequence length="341" mass="35895">MAEESVVEESVAKPCADGARERHDPLIATAPPVHRWLLLEQPRGWPSAILTSPELTPYRQRIAAIVSTRRARMVLVRRHGRAEGGRGDGDQAGGRGGIPEPLTWVVVDPLTATEESGVWSLGAPPDPGLAAALAAFEAAGPLPEAASERLLVCTHGRHDPCCATRGRPVAAALAARFPHETWETSHVGGDRFAANLVVLPSGTYFGSLDPDSAVDVVLAHRAGRVAATHLRGVATRSPVTQAALTGVLDALGPASLPQLVCRVLPPEATTPGPGAALAGVQSEANHGTWRVQVTGHPANARVLVEVRRGILPRERRSCHAEAAEVAVTYFVRIIVVGEENA</sequence>
<keyword evidence="3" id="KW-1185">Reference proteome</keyword>
<feature type="region of interest" description="Disordered" evidence="1">
    <location>
        <begin position="78"/>
        <end position="98"/>
    </location>
</feature>
<evidence type="ECO:0000313" key="2">
    <source>
        <dbReference type="EMBL" id="CCI52739.1"/>
    </source>
</evidence>
<dbReference type="InterPro" id="IPR036249">
    <property type="entry name" value="Thioredoxin-like_sf"/>
</dbReference>
<dbReference type="EMBL" id="CAJC01000112">
    <property type="protein sequence ID" value="CCI52739.1"/>
    <property type="molecule type" value="Genomic_DNA"/>
</dbReference>
<accession>A0A077M829</accession>
<proteinExistence type="predicted"/>
<protein>
    <submittedName>
        <fullName evidence="2">Putative Sucraseferredoxin family protein</fullName>
    </submittedName>
</protein>
<dbReference type="CDD" id="cd03062">
    <property type="entry name" value="TRX_Fd_Sucrase"/>
    <property type="match status" value="1"/>
</dbReference>